<accession>A0AAX4JSL1</accession>
<name>A0AAX4JSL1_9TREE</name>
<feature type="compositionally biased region" description="Low complexity" evidence="2">
    <location>
        <begin position="119"/>
        <end position="130"/>
    </location>
</feature>
<organism evidence="4 5">
    <name type="scientific">Kwoniella dendrophila CBS 6074</name>
    <dbReference type="NCBI Taxonomy" id="1295534"/>
    <lineage>
        <taxon>Eukaryota</taxon>
        <taxon>Fungi</taxon>
        <taxon>Dikarya</taxon>
        <taxon>Basidiomycota</taxon>
        <taxon>Agaricomycotina</taxon>
        <taxon>Tremellomycetes</taxon>
        <taxon>Tremellales</taxon>
        <taxon>Cryptococcaceae</taxon>
        <taxon>Kwoniella</taxon>
    </lineage>
</organism>
<dbReference type="GO" id="GO:0016758">
    <property type="term" value="F:hexosyltransferase activity"/>
    <property type="evidence" value="ECO:0007669"/>
    <property type="project" value="TreeGrafter"/>
</dbReference>
<feature type="transmembrane region" description="Helical" evidence="3">
    <location>
        <begin position="257"/>
        <end position="275"/>
    </location>
</feature>
<proteinExistence type="inferred from homology"/>
<dbReference type="GO" id="GO:0006688">
    <property type="term" value="P:glycosphingolipid biosynthetic process"/>
    <property type="evidence" value="ECO:0007669"/>
    <property type="project" value="TreeGrafter"/>
</dbReference>
<dbReference type="Gene3D" id="3.90.550.20">
    <property type="match status" value="1"/>
</dbReference>
<feature type="compositionally biased region" description="Low complexity" evidence="2">
    <location>
        <begin position="22"/>
        <end position="36"/>
    </location>
</feature>
<evidence type="ECO:0000256" key="2">
    <source>
        <dbReference type="SAM" id="MobiDB-lite"/>
    </source>
</evidence>
<feature type="compositionally biased region" description="Polar residues" evidence="2">
    <location>
        <begin position="39"/>
        <end position="52"/>
    </location>
</feature>
<keyword evidence="5" id="KW-1185">Reference proteome</keyword>
<evidence type="ECO:0000313" key="5">
    <source>
        <dbReference type="Proteomes" id="UP001355207"/>
    </source>
</evidence>
<dbReference type="GeneID" id="91093722"/>
<evidence type="ECO:0000256" key="3">
    <source>
        <dbReference type="SAM" id="Phobius"/>
    </source>
</evidence>
<keyword evidence="3" id="KW-0812">Transmembrane</keyword>
<dbReference type="EMBL" id="CP144100">
    <property type="protein sequence ID" value="WWC88146.1"/>
    <property type="molecule type" value="Genomic_DNA"/>
</dbReference>
<dbReference type="InterPro" id="IPR051981">
    <property type="entry name" value="Glycosyltransf_32"/>
</dbReference>
<dbReference type="RefSeq" id="XP_066074909.1">
    <property type="nucleotide sequence ID" value="XM_066218812.1"/>
</dbReference>
<dbReference type="InterPro" id="IPR029044">
    <property type="entry name" value="Nucleotide-diphossugar_trans"/>
</dbReference>
<protein>
    <recommendedName>
        <fullName evidence="6">Glycosyltransferase family 32 protein</fullName>
    </recommendedName>
</protein>
<dbReference type="SUPFAM" id="SSF53448">
    <property type="entry name" value="Nucleotide-diphospho-sugar transferases"/>
    <property type="match status" value="1"/>
</dbReference>
<dbReference type="PANTHER" id="PTHR12042">
    <property type="entry name" value="LACTOSYLCERAMIDE 4-ALPHA-GALACTOSYLTRANSFERASE ALPHA- 1,4-GALACTOSYLTRANSFERASE"/>
    <property type="match status" value="1"/>
</dbReference>
<feature type="compositionally biased region" description="Low complexity" evidence="2">
    <location>
        <begin position="143"/>
        <end position="159"/>
    </location>
</feature>
<comment type="similarity">
    <text evidence="1">Belongs to the glycosyltransferase 32 family.</text>
</comment>
<dbReference type="AlphaFoldDB" id="A0AAX4JSL1"/>
<gene>
    <name evidence="4" type="ORF">L201_003051</name>
</gene>
<dbReference type="InterPro" id="IPR007577">
    <property type="entry name" value="GlycoTrfase_DXD_sugar-bd_CS"/>
</dbReference>
<evidence type="ECO:0000313" key="4">
    <source>
        <dbReference type="EMBL" id="WWC88146.1"/>
    </source>
</evidence>
<dbReference type="PANTHER" id="PTHR12042:SF21">
    <property type="entry name" value="ALPHA1,4-GALACTOSYLTRANSFERASE 1-RELATED"/>
    <property type="match status" value="1"/>
</dbReference>
<feature type="compositionally biased region" description="Low complexity" evidence="2">
    <location>
        <begin position="180"/>
        <end position="191"/>
    </location>
</feature>
<feature type="compositionally biased region" description="Acidic residues" evidence="2">
    <location>
        <begin position="168"/>
        <end position="177"/>
    </location>
</feature>
<feature type="compositionally biased region" description="Polar residues" evidence="2">
    <location>
        <begin position="131"/>
        <end position="142"/>
    </location>
</feature>
<reference evidence="4 5" key="1">
    <citation type="submission" date="2024-01" db="EMBL/GenBank/DDBJ databases">
        <title>Comparative genomics of Cryptococcus and Kwoniella reveals pathogenesis evolution and contrasting modes of karyotype evolution via chromosome fusion or intercentromeric recombination.</title>
        <authorList>
            <person name="Coelho M.A."/>
            <person name="David-Palma M."/>
            <person name="Shea T."/>
            <person name="Bowers K."/>
            <person name="McGinley-Smith S."/>
            <person name="Mohammad A.W."/>
            <person name="Gnirke A."/>
            <person name="Yurkov A.M."/>
            <person name="Nowrousian M."/>
            <person name="Sun S."/>
            <person name="Cuomo C.A."/>
            <person name="Heitman J."/>
        </authorList>
    </citation>
    <scope>NUCLEOTIDE SEQUENCE [LARGE SCALE GENOMIC DNA]</scope>
    <source>
        <strain evidence="4 5">CBS 6074</strain>
    </source>
</reference>
<evidence type="ECO:0000256" key="1">
    <source>
        <dbReference type="ARBA" id="ARBA00009003"/>
    </source>
</evidence>
<sequence>MDPNGTWRAGKAKSLVNQVNDSRSSSDAESSQQGWSGAEWNTNTNSRPSLSSGDERLPSPIQTYPSQPYDIALNPNVPHRRSTITKSSLHTVGSNVSLDGLNHSRQLNGSGSAILDINSTSSHTHPSHSPIFTSNGYSQQPGSSTSSASASAYASTSYARSRRRETEVEIETEEDEDHYNNNQNIMANSSNPGRLKIKKRNRGSSFSLPVHRKRRISTSLPWLTRWWPGGGGGGTGHSGSHIQQSKQKLSKTSPLKLILYLVLMIGSLIWGISIWKKHYEIQVEFSVFNKKWIKSEIDSISNLKGCFNNPSSEYNITKHLSPKKNMLSPGISLKRGMSCYDFSSTIQTSNNQNLESMIYHTYWRSDLIQFNERQITTLLSFLATQPLEYSKLILWTNGKSALSENVHLKPFLQKWGEYIEIKQVDMSSLTKNTDLHDVLSPSSKDQNTDTVFDAKGWVDGDAIRLLVLWHFGGIWLDMDQILTRDLHPLTDQEWVTQWDCYDKPYYALNGALMHFEKHSPYLCEAFHIMATSPFPEPNTFTWGSHLYSKLHRALLSSHLKPFSVLPWCFADPRNCRTDNRFPDPFSSDPDTFAGKKWQEESGREELEERVGQVWSVHLHNQWYKNFPENGWVQRLLNGYQDQLKRLEIYAQAKGLVDQTGRIKLTNDD</sequence>
<dbReference type="Proteomes" id="UP001355207">
    <property type="component" value="Chromosome 3"/>
</dbReference>
<feature type="region of interest" description="Disordered" evidence="2">
    <location>
        <begin position="1"/>
        <end position="79"/>
    </location>
</feature>
<dbReference type="Pfam" id="PF04488">
    <property type="entry name" value="Gly_transf_sug"/>
    <property type="match status" value="1"/>
</dbReference>
<keyword evidence="3" id="KW-0472">Membrane</keyword>
<evidence type="ECO:0008006" key="6">
    <source>
        <dbReference type="Google" id="ProtNLM"/>
    </source>
</evidence>
<keyword evidence="3" id="KW-1133">Transmembrane helix</keyword>
<feature type="region of interest" description="Disordered" evidence="2">
    <location>
        <begin position="112"/>
        <end position="196"/>
    </location>
</feature>
<dbReference type="GO" id="GO:0016020">
    <property type="term" value="C:membrane"/>
    <property type="evidence" value="ECO:0007669"/>
    <property type="project" value="GOC"/>
</dbReference>